<dbReference type="Proteomes" id="UP000183918">
    <property type="component" value="Unassembled WGS sequence"/>
</dbReference>
<accession>A0A1H3IBQ4</accession>
<evidence type="ECO:0000313" key="2">
    <source>
        <dbReference type="EMBL" id="SDY24518.1"/>
    </source>
</evidence>
<feature type="transmembrane region" description="Helical" evidence="1">
    <location>
        <begin position="159"/>
        <end position="185"/>
    </location>
</feature>
<keyword evidence="1" id="KW-1133">Transmembrane helix</keyword>
<dbReference type="EMBL" id="FNPG01000011">
    <property type="protein sequence ID" value="SDY24518.1"/>
    <property type="molecule type" value="Genomic_DNA"/>
</dbReference>
<name>A0A1H3IBQ4_9FIRM</name>
<keyword evidence="1" id="KW-0472">Membrane</keyword>
<feature type="transmembrane region" description="Helical" evidence="1">
    <location>
        <begin position="210"/>
        <end position="230"/>
    </location>
</feature>
<feature type="transmembrane region" description="Helical" evidence="1">
    <location>
        <begin position="274"/>
        <end position="292"/>
    </location>
</feature>
<keyword evidence="1" id="KW-0812">Transmembrane</keyword>
<proteinExistence type="predicted"/>
<feature type="transmembrane region" description="Helical" evidence="1">
    <location>
        <begin position="131"/>
        <end position="152"/>
    </location>
</feature>
<gene>
    <name evidence="2" type="ORF">SAMN02910414_01110</name>
</gene>
<evidence type="ECO:0000256" key="1">
    <source>
        <dbReference type="SAM" id="Phobius"/>
    </source>
</evidence>
<dbReference type="OrthoDB" id="2025518at2"/>
<protein>
    <submittedName>
        <fullName evidence="2">Uncharacterized protein</fullName>
    </submittedName>
</protein>
<dbReference type="AlphaFoldDB" id="A0A1H3IBQ4"/>
<dbReference type="RefSeq" id="WP_074716897.1">
    <property type="nucleotide sequence ID" value="NZ_FNPG01000011.1"/>
</dbReference>
<evidence type="ECO:0000313" key="3">
    <source>
        <dbReference type="Proteomes" id="UP000183918"/>
    </source>
</evidence>
<keyword evidence="3" id="KW-1185">Reference proteome</keyword>
<sequence>MLRYFQLKGRGEETEIHAVASLLLATYCMIFSNELIGGMGGLPMWVGVMLSYYTMRLIAMSKSNICHTLPIGCKKEIDYIFVGYILFFGISWGIVKIMVVVSRMIGWSNLNGMSPGEYIDSIYGSSLLERWAYFIAWITVAAFAISLFPLVVIKTKKFFALYLLVDSGIFFIVCKIIVVICGRFLPQKNRRMHIKTLLDYMLVCHMPRRLVAVGIISGMLLGLFFIALFVRKISQIVYASRNKIYSEKRIKKLKEYISLTSEEKRILKIRKIKITVSIVFAAFCLCIGLFRFCKVIKKDNQKGKEDSYVKVGECLTKDEAFGPMCYNGKVYVPVDDTFNFDKNGGTPLGYLAYKNQNCHTQIYKMTIGNILYKPQDGNDEFKNCLEMSGADYNSYKLVDSVQKEALYKQDNVFVLWDEDWINETSYGADKTGYTIIEKGFVERLIQKFGEIQYNPKDFEKYDTYFTLRSYKDMKSVNGTEILNGNWVGCILVKDNKFYFGNYKNQINGLELKELLDIIGGNIKETEKNLKKNNIFLDEKKEIAH</sequence>
<dbReference type="STRING" id="1122142.SAMN02910414_01110"/>
<organism evidence="2 3">
    <name type="scientific">Lachnobacterium bovis DSM 14045</name>
    <dbReference type="NCBI Taxonomy" id="1122142"/>
    <lineage>
        <taxon>Bacteria</taxon>
        <taxon>Bacillati</taxon>
        <taxon>Bacillota</taxon>
        <taxon>Clostridia</taxon>
        <taxon>Lachnospirales</taxon>
        <taxon>Lachnospiraceae</taxon>
        <taxon>Lachnobacterium</taxon>
    </lineage>
</organism>
<feature type="transmembrane region" description="Helical" evidence="1">
    <location>
        <begin position="79"/>
        <end position="105"/>
    </location>
</feature>
<feature type="transmembrane region" description="Helical" evidence="1">
    <location>
        <begin position="42"/>
        <end position="59"/>
    </location>
</feature>
<reference evidence="2 3" key="1">
    <citation type="submission" date="2016-10" db="EMBL/GenBank/DDBJ databases">
        <authorList>
            <person name="de Groot N.N."/>
        </authorList>
    </citation>
    <scope>NUCLEOTIDE SEQUENCE [LARGE SCALE GENOMIC DNA]</scope>
    <source>
        <strain evidence="2 3">DSM 14045</strain>
    </source>
</reference>